<keyword evidence="11" id="KW-1185">Reference proteome</keyword>
<evidence type="ECO:0000256" key="7">
    <source>
        <dbReference type="ARBA" id="ARBA00023203"/>
    </source>
</evidence>
<evidence type="ECO:0000256" key="4">
    <source>
        <dbReference type="ARBA" id="ARBA00022490"/>
    </source>
</evidence>
<feature type="domain" description="Gelsolin-like" evidence="9">
    <location>
        <begin position="123"/>
        <end position="192"/>
    </location>
</feature>
<dbReference type="CDD" id="cd11290">
    <property type="entry name" value="gelsolin_S1_like"/>
    <property type="match status" value="1"/>
</dbReference>
<dbReference type="FunFam" id="3.40.20.10:FF:000005">
    <property type="entry name" value="Gelsolin"/>
    <property type="match status" value="1"/>
</dbReference>
<keyword evidence="5" id="KW-0677">Repeat</keyword>
<dbReference type="InterPro" id="IPR036180">
    <property type="entry name" value="Gelsolin-like_dom_sf"/>
</dbReference>
<evidence type="ECO:0000256" key="8">
    <source>
        <dbReference type="ARBA" id="ARBA00023212"/>
    </source>
</evidence>
<proteinExistence type="inferred from homology"/>
<dbReference type="FunFam" id="3.40.20.10:FF:000004">
    <property type="entry name" value="Gelsolin"/>
    <property type="match status" value="1"/>
</dbReference>
<keyword evidence="7" id="KW-0009">Actin-binding</keyword>
<keyword evidence="3" id="KW-0117">Actin capping</keyword>
<dbReference type="GO" id="GO:0005546">
    <property type="term" value="F:phosphatidylinositol-4,5-bisphosphate binding"/>
    <property type="evidence" value="ECO:0007669"/>
    <property type="project" value="TreeGrafter"/>
</dbReference>
<keyword evidence="4" id="KW-0963">Cytoplasm</keyword>
<feature type="domain" description="Gelsolin-like" evidence="9">
    <location>
        <begin position="2"/>
        <end position="82"/>
    </location>
</feature>
<dbReference type="Gene3D" id="3.40.20.10">
    <property type="entry name" value="Severin"/>
    <property type="match status" value="6"/>
</dbReference>
<feature type="domain" description="Gelsolin-like" evidence="9">
    <location>
        <begin position="218"/>
        <end position="278"/>
    </location>
</feature>
<evidence type="ECO:0000256" key="3">
    <source>
        <dbReference type="ARBA" id="ARBA00022467"/>
    </source>
</evidence>
<dbReference type="PANTHER" id="PTHR11977">
    <property type="entry name" value="VILLIN"/>
    <property type="match status" value="1"/>
</dbReference>
<gene>
    <name evidence="10" type="primary">AVIL</name>
    <name evidence="10" type="synonym">avil</name>
</gene>
<feature type="domain" description="Gelsolin-like" evidence="9">
    <location>
        <begin position="460"/>
        <end position="527"/>
    </location>
</feature>
<dbReference type="PRINTS" id="PR00597">
    <property type="entry name" value="GELSOLIN"/>
</dbReference>
<evidence type="ECO:0000256" key="2">
    <source>
        <dbReference type="ARBA" id="ARBA00008418"/>
    </source>
</evidence>
<dbReference type="GO" id="GO:0008154">
    <property type="term" value="P:actin polymerization or depolymerization"/>
    <property type="evidence" value="ECO:0007669"/>
    <property type="project" value="TreeGrafter"/>
</dbReference>
<reference evidence="10" key="1">
    <citation type="submission" date="2021-04" db="EMBL/GenBank/DDBJ databases">
        <authorList>
            <consortium name="Wellcome Sanger Institute Data Sharing"/>
        </authorList>
    </citation>
    <scope>NUCLEOTIDE SEQUENCE [LARGE SCALE GENOMIC DNA]</scope>
</reference>
<dbReference type="GO" id="GO:0015629">
    <property type="term" value="C:actin cytoskeleton"/>
    <property type="evidence" value="ECO:0007669"/>
    <property type="project" value="TreeGrafter"/>
</dbReference>
<dbReference type="AlphaFoldDB" id="A0A671YKG3"/>
<evidence type="ECO:0000256" key="1">
    <source>
        <dbReference type="ARBA" id="ARBA00004245"/>
    </source>
</evidence>
<dbReference type="FunFam" id="3.40.20.10:FF:000001">
    <property type="entry name" value="Gelsolin"/>
    <property type="match status" value="1"/>
</dbReference>
<comment type="subcellular location">
    <subcellularLocation>
        <location evidence="1">Cytoplasm</location>
        <location evidence="1">Cytoskeleton</location>
    </subcellularLocation>
</comment>
<dbReference type="GO" id="GO:0051016">
    <property type="term" value="P:barbed-end actin filament capping"/>
    <property type="evidence" value="ECO:0007669"/>
    <property type="project" value="TreeGrafter"/>
</dbReference>
<reference evidence="10" key="2">
    <citation type="submission" date="2025-08" db="UniProtKB">
        <authorList>
            <consortium name="Ensembl"/>
        </authorList>
    </citation>
    <scope>IDENTIFICATION</scope>
</reference>
<dbReference type="FunFam" id="3.40.20.10:FF:000027">
    <property type="entry name" value="Villin 1"/>
    <property type="match status" value="1"/>
</dbReference>
<evidence type="ECO:0000256" key="5">
    <source>
        <dbReference type="ARBA" id="ARBA00022737"/>
    </source>
</evidence>
<dbReference type="InterPro" id="IPR007123">
    <property type="entry name" value="Gelsolin-like_dom"/>
</dbReference>
<keyword evidence="6" id="KW-0106">Calcium</keyword>
<dbReference type="GO" id="GO:0051014">
    <property type="term" value="P:actin filament severing"/>
    <property type="evidence" value="ECO:0007669"/>
    <property type="project" value="TreeGrafter"/>
</dbReference>
<dbReference type="CDD" id="cd11291">
    <property type="entry name" value="gelsolin_S6_like"/>
    <property type="match status" value="1"/>
</dbReference>
<evidence type="ECO:0000313" key="11">
    <source>
        <dbReference type="Proteomes" id="UP000472265"/>
    </source>
</evidence>
<keyword evidence="8" id="KW-0206">Cytoskeleton</keyword>
<dbReference type="SMART" id="SM00262">
    <property type="entry name" value="GEL"/>
    <property type="match status" value="6"/>
</dbReference>
<dbReference type="Pfam" id="PF00626">
    <property type="entry name" value="Gelsolin"/>
    <property type="match status" value="6"/>
</dbReference>
<evidence type="ECO:0000313" key="10">
    <source>
        <dbReference type="Ensembl" id="ENSSAUP00010061858.1"/>
    </source>
</evidence>
<dbReference type="PANTHER" id="PTHR11977:SF33">
    <property type="entry name" value="ADVILLIN"/>
    <property type="match status" value="1"/>
</dbReference>
<feature type="domain" description="Gelsolin-like" evidence="9">
    <location>
        <begin position="341"/>
        <end position="421"/>
    </location>
</feature>
<dbReference type="FunFam" id="3.40.20.10:FF:000002">
    <property type="entry name" value="Gelsolin"/>
    <property type="match status" value="1"/>
</dbReference>
<evidence type="ECO:0000256" key="6">
    <source>
        <dbReference type="ARBA" id="ARBA00022837"/>
    </source>
</evidence>
<accession>A0A671YKG3</accession>
<dbReference type="Proteomes" id="UP000472265">
    <property type="component" value="Chromosome 6"/>
</dbReference>
<dbReference type="CDD" id="cd11289">
    <property type="entry name" value="gelsolin_S2_like"/>
    <property type="match status" value="1"/>
</dbReference>
<feature type="domain" description="Gelsolin-like" evidence="9">
    <location>
        <begin position="557"/>
        <end position="633"/>
    </location>
</feature>
<dbReference type="CDD" id="cd11293">
    <property type="entry name" value="gelsolin_S4_like"/>
    <property type="match status" value="1"/>
</dbReference>
<dbReference type="Ensembl" id="ENSSAUT00010064877.1">
    <property type="protein sequence ID" value="ENSSAUP00010061858.1"/>
    <property type="gene ID" value="ENSSAUG00010024476.1"/>
</dbReference>
<dbReference type="InterPro" id="IPR029006">
    <property type="entry name" value="ADF-H/Gelsolin-like_dom_sf"/>
</dbReference>
<dbReference type="CDD" id="cd11288">
    <property type="entry name" value="gelsolin_S5_like"/>
    <property type="match status" value="1"/>
</dbReference>
<dbReference type="InterPro" id="IPR007122">
    <property type="entry name" value="Villin/Gelsolin"/>
</dbReference>
<comment type="similarity">
    <text evidence="2">Belongs to the villin/gelsolin family.</text>
</comment>
<evidence type="ECO:0000259" key="9">
    <source>
        <dbReference type="Pfam" id="PF00626"/>
    </source>
</evidence>
<sequence length="653" mass="73738">MELVQVPEKSYGNFYEGDCYVLLSTQKAGSAVSYDIHYWIGSESTQDEQGAAAVYTIQLDEFLGSTPVQHREVQNHESDTFRGYFKQGIIYKKGGVASGMRHTETNTYDVKRLLHVKGRKRVIAKEVEMSWKSFNLGDVFLLDMGKTIVQWNGPKCNRQEKLKGMLLAKDIRDRERGGRAEIRVVEGEAESNSPHNMEILNGVLGERTSRLTDGPPDATDCYFLDQGGTKIFVWKGKKANKAERQAAMTRALEFIKAKKYPITTNVETVNDGAESALFKQLFQRWTVKDQTQGLGKVHTRGKVGRYFDASLMHMMPEVAAQERMVDDGTGQVEVWRIENLELVPVDPGCYGYFYGGDCYLILYTYFVNSKKCYLLYMWQGRHATQDELAASAFQAVDLDQRYGGEPVQVRVTMGKEPRHFMAMFKGKMVIYEGGTSRKGSSDPEPPIRLFQVRGSDPFNTKAVEVTALASSLNSNDVFLLKSQAGIYLWCGKGSSGDERAMAKEVVSVIGKKDSEEIVAEGQESVEFWDMLGGKAPYQTVSDHQPRLFECSNKTGRFIVTEVTQFTQDDLNEDDVMLLDTWDQVFLWIGKEANEVERKEAMVTSHEYLRTHPGDRDPDTPTVLIKQGFEPPTFTGWFTAWDPSKWSVSGLFSK</sequence>
<dbReference type="GeneTree" id="ENSGT00940000159587"/>
<dbReference type="GO" id="GO:0005737">
    <property type="term" value="C:cytoplasm"/>
    <property type="evidence" value="ECO:0007669"/>
    <property type="project" value="TreeGrafter"/>
</dbReference>
<dbReference type="GO" id="GO:0051015">
    <property type="term" value="F:actin filament binding"/>
    <property type="evidence" value="ECO:0007669"/>
    <property type="project" value="InterPro"/>
</dbReference>
<protein>
    <submittedName>
        <fullName evidence="10">Advillin</fullName>
    </submittedName>
</protein>
<organism evidence="10 11">
    <name type="scientific">Sparus aurata</name>
    <name type="common">Gilthead sea bream</name>
    <dbReference type="NCBI Taxonomy" id="8175"/>
    <lineage>
        <taxon>Eukaryota</taxon>
        <taxon>Metazoa</taxon>
        <taxon>Chordata</taxon>
        <taxon>Craniata</taxon>
        <taxon>Vertebrata</taxon>
        <taxon>Euteleostomi</taxon>
        <taxon>Actinopterygii</taxon>
        <taxon>Neopterygii</taxon>
        <taxon>Teleostei</taxon>
        <taxon>Neoteleostei</taxon>
        <taxon>Acanthomorphata</taxon>
        <taxon>Eupercaria</taxon>
        <taxon>Spariformes</taxon>
        <taxon>Sparidae</taxon>
        <taxon>Sparus</taxon>
    </lineage>
</organism>
<reference evidence="10" key="3">
    <citation type="submission" date="2025-09" db="UniProtKB">
        <authorList>
            <consortium name="Ensembl"/>
        </authorList>
    </citation>
    <scope>IDENTIFICATION</scope>
</reference>
<dbReference type="SUPFAM" id="SSF55753">
    <property type="entry name" value="Actin depolymerizing proteins"/>
    <property type="match status" value="4"/>
</dbReference>
<name>A0A671YKG3_SPAAU</name>
<dbReference type="SUPFAM" id="SSF82754">
    <property type="entry name" value="C-terminal, gelsolin-like domain of Sec23/24"/>
    <property type="match status" value="2"/>
</dbReference>